<dbReference type="GO" id="GO:0140359">
    <property type="term" value="F:ABC-type transporter activity"/>
    <property type="evidence" value="ECO:0007669"/>
    <property type="project" value="InterPro"/>
</dbReference>
<dbReference type="PANTHER" id="PTHR30294:SF46">
    <property type="entry name" value="ABC TRANSPORTER PERMEASE"/>
    <property type="match status" value="1"/>
</dbReference>
<dbReference type="GeneID" id="84808919"/>
<feature type="transmembrane region" description="Helical" evidence="6">
    <location>
        <begin position="310"/>
        <end position="329"/>
    </location>
</feature>
<keyword evidence="4 6" id="KW-1133">Transmembrane helix</keyword>
<evidence type="ECO:0000256" key="6">
    <source>
        <dbReference type="SAM" id="Phobius"/>
    </source>
</evidence>
<comment type="subcellular location">
    <subcellularLocation>
        <location evidence="1">Cell membrane</location>
        <topology evidence="1">Multi-pass membrane protein</topology>
    </subcellularLocation>
</comment>
<evidence type="ECO:0000256" key="3">
    <source>
        <dbReference type="ARBA" id="ARBA00022692"/>
    </source>
</evidence>
<feature type="domain" description="ABC-2 type transporter transmembrane" evidence="7">
    <location>
        <begin position="32"/>
        <end position="386"/>
    </location>
</feature>
<dbReference type="InterPro" id="IPR051449">
    <property type="entry name" value="ABC-2_transporter_component"/>
</dbReference>
<evidence type="ECO:0000256" key="5">
    <source>
        <dbReference type="ARBA" id="ARBA00023136"/>
    </source>
</evidence>
<feature type="transmembrane region" description="Helical" evidence="6">
    <location>
        <begin position="279"/>
        <end position="303"/>
    </location>
</feature>
<keyword evidence="5 6" id="KW-0472">Membrane</keyword>
<feature type="transmembrane region" description="Helical" evidence="6">
    <location>
        <begin position="252"/>
        <end position="273"/>
    </location>
</feature>
<dbReference type="Pfam" id="PF12698">
    <property type="entry name" value="ABC2_membrane_3"/>
    <property type="match status" value="1"/>
</dbReference>
<evidence type="ECO:0000256" key="1">
    <source>
        <dbReference type="ARBA" id="ARBA00004651"/>
    </source>
</evidence>
<dbReference type="Proteomes" id="UP000217250">
    <property type="component" value="Chromosome"/>
</dbReference>
<dbReference type="RefSeq" id="WP_095910739.1">
    <property type="nucleotide sequence ID" value="NZ_CP022386.1"/>
</dbReference>
<keyword evidence="3 6" id="KW-0812">Transmembrane</keyword>
<reference evidence="9" key="1">
    <citation type="submission" date="2017-06" db="EMBL/GenBank/DDBJ databases">
        <title>Capnocytophaga spp. assemblies.</title>
        <authorList>
            <person name="Gulvik C.A."/>
        </authorList>
    </citation>
    <scope>NUCLEOTIDE SEQUENCE [LARGE SCALE GENOMIC DNA]</scope>
    <source>
        <strain evidence="9">H1496</strain>
    </source>
</reference>
<feature type="transmembrane region" description="Helical" evidence="6">
    <location>
        <begin position="31"/>
        <end position="50"/>
    </location>
</feature>
<sequence>MKAFRKYIYQSSADFTRAMLWEAKYIFRDKAVFFSFVIVAVVVSFLYTYLYSEETLQELSIGVVDEDNTTQSRQLLRMIDANSGVAIYSSYLNLSEAEKAFQREQIRGIVTIPNGFARDLQRGEQPSISVYADASYMLYYKQILTAAKLSATYLNAGVEMRRSSAQGKLPTQAREEAMPVSAKVVSLYNPSSGYATFLIPVVLVIIFQTTILTAVGILGGTMREGNKLRKIYPNSRNFFGALPIVMGKATTYLALAMVILLIILGIVMPLFGIPVRSSILTTMVFMIPFILSIVFMGLCLLNFLRRREDAIMLIMYTSLPSVMLTGFSWPSVAMPQWLNVFSYIVPTTLGAKGFVSITQMGASLPIIMPYWLGMWGLCLVYLVLAGFSIKKIINKDQ</sequence>
<dbReference type="AlphaFoldDB" id="A0A250FU09"/>
<dbReference type="EMBL" id="CP022386">
    <property type="protein sequence ID" value="ATA87486.1"/>
    <property type="molecule type" value="Genomic_DNA"/>
</dbReference>
<dbReference type="OrthoDB" id="9811522at2"/>
<evidence type="ECO:0000259" key="7">
    <source>
        <dbReference type="Pfam" id="PF12698"/>
    </source>
</evidence>
<dbReference type="GO" id="GO:0005886">
    <property type="term" value="C:plasma membrane"/>
    <property type="evidence" value="ECO:0007669"/>
    <property type="project" value="UniProtKB-SubCell"/>
</dbReference>
<evidence type="ECO:0000313" key="8">
    <source>
        <dbReference type="EMBL" id="ATA87486.1"/>
    </source>
</evidence>
<feature type="transmembrane region" description="Helical" evidence="6">
    <location>
        <begin position="197"/>
        <end position="220"/>
    </location>
</feature>
<name>A0A250FU09_9FLAO</name>
<dbReference type="KEGG" id="cgh:CGC50_10175"/>
<accession>A0A250FU09</accession>
<dbReference type="Gene3D" id="3.40.1710.10">
    <property type="entry name" value="abc type-2 transporter like domain"/>
    <property type="match status" value="1"/>
</dbReference>
<organism evidence="8 9">
    <name type="scientific">Capnocytophaga gingivalis</name>
    <dbReference type="NCBI Taxonomy" id="1017"/>
    <lineage>
        <taxon>Bacteria</taxon>
        <taxon>Pseudomonadati</taxon>
        <taxon>Bacteroidota</taxon>
        <taxon>Flavobacteriia</taxon>
        <taxon>Flavobacteriales</taxon>
        <taxon>Flavobacteriaceae</taxon>
        <taxon>Capnocytophaga</taxon>
    </lineage>
</organism>
<protein>
    <submittedName>
        <fullName evidence="8">ABC transporter permease</fullName>
    </submittedName>
</protein>
<evidence type="ECO:0000256" key="4">
    <source>
        <dbReference type="ARBA" id="ARBA00022989"/>
    </source>
</evidence>
<keyword evidence="2" id="KW-1003">Cell membrane</keyword>
<evidence type="ECO:0000313" key="9">
    <source>
        <dbReference type="Proteomes" id="UP000217250"/>
    </source>
</evidence>
<feature type="transmembrane region" description="Helical" evidence="6">
    <location>
        <begin position="370"/>
        <end position="389"/>
    </location>
</feature>
<dbReference type="PANTHER" id="PTHR30294">
    <property type="entry name" value="MEMBRANE COMPONENT OF ABC TRANSPORTER YHHJ-RELATED"/>
    <property type="match status" value="1"/>
</dbReference>
<evidence type="ECO:0000256" key="2">
    <source>
        <dbReference type="ARBA" id="ARBA00022475"/>
    </source>
</evidence>
<dbReference type="InterPro" id="IPR013525">
    <property type="entry name" value="ABC2_TM"/>
</dbReference>
<proteinExistence type="predicted"/>
<gene>
    <name evidence="8" type="ORF">CGC50_10175</name>
</gene>